<evidence type="ECO:0000313" key="2">
    <source>
        <dbReference type="EMBL" id="EGG00205.1"/>
    </source>
</evidence>
<dbReference type="HOGENOM" id="CLU_268067_0_0_1"/>
<keyword evidence="3" id="KW-1185">Reference proteome</keyword>
<feature type="compositionally biased region" description="Polar residues" evidence="1">
    <location>
        <begin position="596"/>
        <end position="607"/>
    </location>
</feature>
<feature type="compositionally biased region" description="Low complexity" evidence="1">
    <location>
        <begin position="568"/>
        <end position="577"/>
    </location>
</feature>
<dbReference type="AlphaFoldDB" id="F4S581"/>
<organism evidence="3">
    <name type="scientific">Melampsora larici-populina (strain 98AG31 / pathotype 3-4-7)</name>
    <name type="common">Poplar leaf rust fungus</name>
    <dbReference type="NCBI Taxonomy" id="747676"/>
    <lineage>
        <taxon>Eukaryota</taxon>
        <taxon>Fungi</taxon>
        <taxon>Dikarya</taxon>
        <taxon>Basidiomycota</taxon>
        <taxon>Pucciniomycotina</taxon>
        <taxon>Pucciniomycetes</taxon>
        <taxon>Pucciniales</taxon>
        <taxon>Melampsoraceae</taxon>
        <taxon>Melampsora</taxon>
    </lineage>
</organism>
<feature type="compositionally biased region" description="Low complexity" evidence="1">
    <location>
        <begin position="546"/>
        <end position="556"/>
    </location>
</feature>
<feature type="compositionally biased region" description="Low complexity" evidence="1">
    <location>
        <begin position="670"/>
        <end position="681"/>
    </location>
</feature>
<feature type="compositionally biased region" description="Polar residues" evidence="1">
    <location>
        <begin position="703"/>
        <end position="712"/>
    </location>
</feature>
<dbReference type="RefSeq" id="XP_007416608.1">
    <property type="nucleotide sequence ID" value="XM_007416546.1"/>
</dbReference>
<feature type="compositionally biased region" description="Polar residues" evidence="1">
    <location>
        <begin position="118"/>
        <end position="129"/>
    </location>
</feature>
<feature type="compositionally biased region" description="Low complexity" evidence="1">
    <location>
        <begin position="997"/>
        <end position="1018"/>
    </location>
</feature>
<name>F4S581_MELLP</name>
<accession>F4S581</accession>
<feature type="compositionally biased region" description="Polar residues" evidence="1">
    <location>
        <begin position="1113"/>
        <end position="1122"/>
    </location>
</feature>
<dbReference type="VEuPathDB" id="FungiDB:MELLADRAFT_68000"/>
<feature type="compositionally biased region" description="Basic and acidic residues" evidence="1">
    <location>
        <begin position="1067"/>
        <end position="1080"/>
    </location>
</feature>
<gene>
    <name evidence="2" type="ORF">MELLADRAFT_68000</name>
</gene>
<dbReference type="OrthoDB" id="2507855at2759"/>
<feature type="region of interest" description="Disordered" evidence="1">
    <location>
        <begin position="982"/>
        <end position="1033"/>
    </location>
</feature>
<proteinExistence type="predicted"/>
<evidence type="ECO:0000256" key="1">
    <source>
        <dbReference type="SAM" id="MobiDB-lite"/>
    </source>
</evidence>
<protein>
    <submittedName>
        <fullName evidence="2">Uncharacterized protein</fullName>
    </submittedName>
</protein>
<feature type="compositionally biased region" description="Polar residues" evidence="1">
    <location>
        <begin position="905"/>
        <end position="919"/>
    </location>
</feature>
<feature type="region of interest" description="Disordered" evidence="1">
    <location>
        <begin position="898"/>
        <end position="969"/>
    </location>
</feature>
<dbReference type="EMBL" id="GL883150">
    <property type="protein sequence ID" value="EGG00205.1"/>
    <property type="molecule type" value="Genomic_DNA"/>
</dbReference>
<feature type="compositionally biased region" description="Polar residues" evidence="1">
    <location>
        <begin position="946"/>
        <end position="963"/>
    </location>
</feature>
<dbReference type="GeneID" id="18930946"/>
<dbReference type="Proteomes" id="UP000001072">
    <property type="component" value="Unassembled WGS sequence"/>
</dbReference>
<reference evidence="3" key="1">
    <citation type="journal article" date="2011" name="Proc. Natl. Acad. Sci. U.S.A.">
        <title>Obligate biotrophy features unraveled by the genomic analysis of rust fungi.</title>
        <authorList>
            <person name="Duplessis S."/>
            <person name="Cuomo C.A."/>
            <person name="Lin Y.-C."/>
            <person name="Aerts A."/>
            <person name="Tisserant E."/>
            <person name="Veneault-Fourrey C."/>
            <person name="Joly D.L."/>
            <person name="Hacquard S."/>
            <person name="Amselem J."/>
            <person name="Cantarel B.L."/>
            <person name="Chiu R."/>
            <person name="Coutinho P.M."/>
            <person name="Feau N."/>
            <person name="Field M."/>
            <person name="Frey P."/>
            <person name="Gelhaye E."/>
            <person name="Goldberg J."/>
            <person name="Grabherr M.G."/>
            <person name="Kodira C.D."/>
            <person name="Kohler A."/>
            <person name="Kuees U."/>
            <person name="Lindquist E.A."/>
            <person name="Lucas S.M."/>
            <person name="Mago R."/>
            <person name="Mauceli E."/>
            <person name="Morin E."/>
            <person name="Murat C."/>
            <person name="Pangilinan J.L."/>
            <person name="Park R."/>
            <person name="Pearson M."/>
            <person name="Quesneville H."/>
            <person name="Rouhier N."/>
            <person name="Sakthikumar S."/>
            <person name="Salamov A.A."/>
            <person name="Schmutz J."/>
            <person name="Selles B."/>
            <person name="Shapiro H."/>
            <person name="Tanguay P."/>
            <person name="Tuskan G.A."/>
            <person name="Henrissat B."/>
            <person name="Van de Peer Y."/>
            <person name="Rouze P."/>
            <person name="Ellis J.G."/>
            <person name="Dodds P.N."/>
            <person name="Schein J.E."/>
            <person name="Zhong S."/>
            <person name="Hamelin R.C."/>
            <person name="Grigoriev I.V."/>
            <person name="Szabo L.J."/>
            <person name="Martin F."/>
        </authorList>
    </citation>
    <scope>NUCLEOTIDE SEQUENCE [LARGE SCALE GENOMIC DNA]</scope>
    <source>
        <strain evidence="3">98AG31 / pathotype 3-4-7</strain>
    </source>
</reference>
<dbReference type="KEGG" id="mlr:MELLADRAFT_68000"/>
<feature type="region of interest" description="Disordered" evidence="1">
    <location>
        <begin position="112"/>
        <end position="138"/>
    </location>
</feature>
<feature type="compositionally biased region" description="Basic and acidic residues" evidence="1">
    <location>
        <begin position="682"/>
        <end position="697"/>
    </location>
</feature>
<sequence>MTHSKPLPKFVTSVKEKCALFESNSSFQQNFSIIPAPTPMSSALTSPSAFFSHNASSPVPSVSNIRTRPLLPNAQIPTRRVTAPVQRKVSRQTPNVKSLVNKFEAKFVFSKKRPPYSPTSDEPTTSQSLSKKRSKDHTRAVRASFMGILNSVNSRSRPSSQFHDPKRLSSHWLDEDTTSAVTTDIHGQSSHQSLSSQIKVKKRPSLINISRDHLTPQKPLPEPVSKGFVDATKHQLEFLTSCPTAPVLLDELPFKNPSQPHDHRRGDLFLSLIREESPYTRGPERDTNMYRGSIGLRPPQQVSNHTLSEISFDPPTLIQHTQKKRIQDDHIPRSLLPDSKPLQTSHIPVSGSIKFPTVSDPKPDPPSNDINMRWSHSVPSASSDLIPLATLPSSSTRFSLPNFSNSHLARPGMISIPFPSFEDDEEYGTSEPTVHSALDHGSSLCTGSTSYSHLSIEDPSHPIHSSHQQTKPLKPARPNARSFLIGRKFDVDNESLNSLQRPSEDEDFLGPSESPTAKGSKSWLMADDLTREIKPFSMMPRFNRRSSASQSGAKSQQKPHKEAPRLPTSTRTSSIRRFSLRKLSGSRLSVRRDSEVSSTANSMTSGDDSCRNALEVERCSGVGSKMFESSIRRFKSIVTAPIRQPESEGTLSNHQIESHRHRHSSLRTPSLGSLSFSSASAGHDDTEHQTWERKEDPEPLSPPQTSDVSADQTLKYISPLRLLQRNYNIEESPSQVNKPCTPSTEACDLSNRSFPPLAGPSNVSPIHQDINELEDDDTVNFSSGADQLTEAPDTIVIHNSADNTARVIIEADESDEAVPADSAADLARLNQLFHSWRLLCAQVDEELKLSKERWPDTEYSKDILSTFATPSTHDAILEFLTHSRDTYRKTCSARRLNSRMGHKSTYPSISVNLNDSPRSSCELELTPPPKHPFGSRPATPVHITHASPSLSANKRRSQYSATPSPVVPQPLIVTLPVPSAFVSPERFNSPSDKRSSLYRSRNSSNSSLLNPSSRPGSRLHMDPPPNDSNNSSFSIKTRRALVETRINVTPSPKRTLKLTRVQMLSKLETDGRSSLKKENKSSTPISDRTSPIYPARPSSYAGSIISNNSTSSPNKTLGTQSRNAKKAWKLGDLETKSVHKTISQSSFWESNENSLVLEVDDEPEEETGVLVASGENSFAANVLLNDGFNPGRSLCRYPSSRRPLTNKSSARSMVVPKKPSLFAINRI</sequence>
<feature type="region of interest" description="Disordered" evidence="1">
    <location>
        <begin position="332"/>
        <end position="365"/>
    </location>
</feature>
<feature type="region of interest" description="Disordered" evidence="1">
    <location>
        <begin position="1067"/>
        <end position="1122"/>
    </location>
</feature>
<feature type="region of interest" description="Disordered" evidence="1">
    <location>
        <begin position="645"/>
        <end position="712"/>
    </location>
</feature>
<evidence type="ECO:0000313" key="3">
    <source>
        <dbReference type="Proteomes" id="UP000001072"/>
    </source>
</evidence>
<feature type="region of interest" description="Disordered" evidence="1">
    <location>
        <begin position="498"/>
        <end position="609"/>
    </location>
</feature>
<feature type="region of interest" description="Disordered" evidence="1">
    <location>
        <begin position="456"/>
        <end position="477"/>
    </location>
</feature>
<feature type="compositionally biased region" description="Low complexity" evidence="1">
    <location>
        <begin position="1103"/>
        <end position="1112"/>
    </location>
</feature>
<dbReference type="InParanoid" id="F4S581"/>